<gene>
    <name evidence="2" type="ORF">CALCODRAFT_485627</name>
</gene>
<evidence type="ECO:0008006" key="4">
    <source>
        <dbReference type="Google" id="ProtNLM"/>
    </source>
</evidence>
<dbReference type="SUPFAM" id="SSF47095">
    <property type="entry name" value="HMG-box"/>
    <property type="match status" value="1"/>
</dbReference>
<dbReference type="AlphaFoldDB" id="A0A165E8U3"/>
<reference evidence="2 3" key="1">
    <citation type="journal article" date="2016" name="Mol. Biol. Evol.">
        <title>Comparative Genomics of Early-Diverging Mushroom-Forming Fungi Provides Insights into the Origins of Lignocellulose Decay Capabilities.</title>
        <authorList>
            <person name="Nagy L.G."/>
            <person name="Riley R."/>
            <person name="Tritt A."/>
            <person name="Adam C."/>
            <person name="Daum C."/>
            <person name="Floudas D."/>
            <person name="Sun H."/>
            <person name="Yadav J.S."/>
            <person name="Pangilinan J."/>
            <person name="Larsson K.H."/>
            <person name="Matsuura K."/>
            <person name="Barry K."/>
            <person name="Labutti K."/>
            <person name="Kuo R."/>
            <person name="Ohm R.A."/>
            <person name="Bhattacharya S.S."/>
            <person name="Shirouzu T."/>
            <person name="Yoshinaga Y."/>
            <person name="Martin F.M."/>
            <person name="Grigoriev I.V."/>
            <person name="Hibbett D.S."/>
        </authorList>
    </citation>
    <scope>NUCLEOTIDE SEQUENCE [LARGE SCALE GENOMIC DNA]</scope>
    <source>
        <strain evidence="2 3">HHB12733</strain>
    </source>
</reference>
<name>A0A165E8U3_9BASI</name>
<organism evidence="2 3">
    <name type="scientific">Calocera cornea HHB12733</name>
    <dbReference type="NCBI Taxonomy" id="1353952"/>
    <lineage>
        <taxon>Eukaryota</taxon>
        <taxon>Fungi</taxon>
        <taxon>Dikarya</taxon>
        <taxon>Basidiomycota</taxon>
        <taxon>Agaricomycotina</taxon>
        <taxon>Dacrymycetes</taxon>
        <taxon>Dacrymycetales</taxon>
        <taxon>Dacrymycetaceae</taxon>
        <taxon>Calocera</taxon>
    </lineage>
</organism>
<protein>
    <recommendedName>
        <fullName evidence="4">HMG box domain-containing protein</fullName>
    </recommendedName>
</protein>
<dbReference type="Gene3D" id="1.10.30.10">
    <property type="entry name" value="High mobility group box domain"/>
    <property type="match status" value="1"/>
</dbReference>
<evidence type="ECO:0000313" key="2">
    <source>
        <dbReference type="EMBL" id="KZT54343.1"/>
    </source>
</evidence>
<feature type="compositionally biased region" description="Basic and acidic residues" evidence="1">
    <location>
        <begin position="57"/>
        <end position="80"/>
    </location>
</feature>
<dbReference type="Proteomes" id="UP000076842">
    <property type="component" value="Unassembled WGS sequence"/>
</dbReference>
<accession>A0A165E8U3</accession>
<evidence type="ECO:0000313" key="3">
    <source>
        <dbReference type="Proteomes" id="UP000076842"/>
    </source>
</evidence>
<evidence type="ECO:0000256" key="1">
    <source>
        <dbReference type="SAM" id="MobiDB-lite"/>
    </source>
</evidence>
<feature type="region of interest" description="Disordered" evidence="1">
    <location>
        <begin position="57"/>
        <end position="112"/>
    </location>
</feature>
<dbReference type="InterPro" id="IPR036910">
    <property type="entry name" value="HMG_box_dom_sf"/>
</dbReference>
<dbReference type="InParanoid" id="A0A165E8U3"/>
<sequence>MAFRKWVGELRKALNLPARNGRHLSIIASSLWKYTGEDVQAVFREVAKFSEERHQELHQDYKYRPGSRGDARQAKKEEKRSSKRIKGRRGESRQPEPPSQFQILFGEYITAT</sequence>
<dbReference type="EMBL" id="KV424016">
    <property type="protein sequence ID" value="KZT54343.1"/>
    <property type="molecule type" value="Genomic_DNA"/>
</dbReference>
<proteinExistence type="predicted"/>
<keyword evidence="3" id="KW-1185">Reference proteome</keyword>